<reference evidence="6 7" key="1">
    <citation type="journal article" date="2010" name="Stand. Genomic Sci.">
        <title>Complete genome sequence of Denitrovibrio acetiphilus type strain (N2460).</title>
        <authorList>
            <person name="Kiss H."/>
            <person name="Lang E."/>
            <person name="Lapidus A."/>
            <person name="Copeland A."/>
            <person name="Nolan M."/>
            <person name="Glavina Del Rio T."/>
            <person name="Chen F."/>
            <person name="Lucas S."/>
            <person name="Tice H."/>
            <person name="Cheng J.F."/>
            <person name="Han C."/>
            <person name="Goodwin L."/>
            <person name="Pitluck S."/>
            <person name="Liolios K."/>
            <person name="Pati A."/>
            <person name="Ivanova N."/>
            <person name="Mavromatis K."/>
            <person name="Chen A."/>
            <person name="Palaniappan K."/>
            <person name="Land M."/>
            <person name="Hauser L."/>
            <person name="Chang Y.J."/>
            <person name="Jeffries C.D."/>
            <person name="Detter J.C."/>
            <person name="Brettin T."/>
            <person name="Spring S."/>
            <person name="Rohde M."/>
            <person name="Goker M."/>
            <person name="Woyke T."/>
            <person name="Bristow J."/>
            <person name="Eisen J.A."/>
            <person name="Markowitz V."/>
            <person name="Hugenholtz P."/>
            <person name="Kyrpides N.C."/>
            <person name="Klenk H.P."/>
        </authorList>
    </citation>
    <scope>NUCLEOTIDE SEQUENCE [LARGE SCALE GENOMIC DNA]</scope>
    <source>
        <strain evidence="7">DSM 12809 / NBRC 114555 / N2460</strain>
    </source>
</reference>
<dbReference type="HOGENOM" id="CLU_1420797_0_0_0"/>
<dbReference type="eggNOG" id="COG2863">
    <property type="taxonomic scope" value="Bacteria"/>
</dbReference>
<proteinExistence type="predicted"/>
<evidence type="ECO:0000256" key="2">
    <source>
        <dbReference type="ARBA" id="ARBA00022723"/>
    </source>
</evidence>
<dbReference type="KEGG" id="dap:Dacet_0945"/>
<dbReference type="GO" id="GO:0020037">
    <property type="term" value="F:heme binding"/>
    <property type="evidence" value="ECO:0007669"/>
    <property type="project" value="InterPro"/>
</dbReference>
<dbReference type="RefSeq" id="WP_013010254.1">
    <property type="nucleotide sequence ID" value="NC_013943.1"/>
</dbReference>
<dbReference type="PROSITE" id="PS51257">
    <property type="entry name" value="PROKAR_LIPOPROTEIN"/>
    <property type="match status" value="1"/>
</dbReference>
<dbReference type="EMBL" id="CP001968">
    <property type="protein sequence ID" value="ADD67723.1"/>
    <property type="molecule type" value="Genomic_DNA"/>
</dbReference>
<name>D4H677_DENA2</name>
<dbReference type="OrthoDB" id="5354561at2"/>
<evidence type="ECO:0000256" key="3">
    <source>
        <dbReference type="ARBA" id="ARBA00023004"/>
    </source>
</evidence>
<dbReference type="Pfam" id="PF13442">
    <property type="entry name" value="Cytochrome_CBB3"/>
    <property type="match status" value="1"/>
</dbReference>
<keyword evidence="7" id="KW-1185">Reference proteome</keyword>
<protein>
    <recommendedName>
        <fullName evidence="5">Cytochrome c domain-containing protein</fullName>
    </recommendedName>
</protein>
<dbReference type="GO" id="GO:0009055">
    <property type="term" value="F:electron transfer activity"/>
    <property type="evidence" value="ECO:0007669"/>
    <property type="project" value="InterPro"/>
</dbReference>
<dbReference type="SUPFAM" id="SSF46626">
    <property type="entry name" value="Cytochrome c"/>
    <property type="match status" value="1"/>
</dbReference>
<organism evidence="6 7">
    <name type="scientific">Denitrovibrio acetiphilus (strain DSM 12809 / NBRC 114555 / N2460)</name>
    <dbReference type="NCBI Taxonomy" id="522772"/>
    <lineage>
        <taxon>Bacteria</taxon>
        <taxon>Pseudomonadati</taxon>
        <taxon>Deferribacterota</taxon>
        <taxon>Deferribacteres</taxon>
        <taxon>Deferribacterales</taxon>
        <taxon>Geovibrionaceae</taxon>
        <taxon>Denitrovibrio</taxon>
    </lineage>
</organism>
<keyword evidence="1 4" id="KW-0349">Heme</keyword>
<evidence type="ECO:0000256" key="1">
    <source>
        <dbReference type="ARBA" id="ARBA00022617"/>
    </source>
</evidence>
<evidence type="ECO:0000313" key="6">
    <source>
        <dbReference type="EMBL" id="ADD67723.1"/>
    </source>
</evidence>
<dbReference type="InterPro" id="IPR009056">
    <property type="entry name" value="Cyt_c-like_dom"/>
</dbReference>
<dbReference type="PROSITE" id="PS51007">
    <property type="entry name" value="CYTC"/>
    <property type="match status" value="1"/>
</dbReference>
<sequence precursor="true">MKHLVFVFSFLLLIGCTEEKQNLTPDEPGEVQVITGDITDMSKDIFYGYSSKGEHIVKYAPDGEENATTRAVGAVVTAKSTPYGSIGLNMIEKKLGKSYVVKCAPCHDDYANGVIGPSLLDKDDKQIYQMITKYRKNEEKNTLMQRFVNKMTDEEIREIAVRIKEFNDEVKRSGL</sequence>
<dbReference type="Gene3D" id="1.10.760.10">
    <property type="entry name" value="Cytochrome c-like domain"/>
    <property type="match status" value="1"/>
</dbReference>
<evidence type="ECO:0000259" key="5">
    <source>
        <dbReference type="PROSITE" id="PS51007"/>
    </source>
</evidence>
<keyword evidence="2 4" id="KW-0479">Metal-binding</keyword>
<dbReference type="GO" id="GO:0046872">
    <property type="term" value="F:metal ion binding"/>
    <property type="evidence" value="ECO:0007669"/>
    <property type="project" value="UniProtKB-KW"/>
</dbReference>
<dbReference type="Proteomes" id="UP000002012">
    <property type="component" value="Chromosome"/>
</dbReference>
<evidence type="ECO:0000313" key="7">
    <source>
        <dbReference type="Proteomes" id="UP000002012"/>
    </source>
</evidence>
<feature type="domain" description="Cytochrome c" evidence="5">
    <location>
        <begin position="91"/>
        <end position="167"/>
    </location>
</feature>
<evidence type="ECO:0000256" key="4">
    <source>
        <dbReference type="PROSITE-ProRule" id="PRU00433"/>
    </source>
</evidence>
<accession>D4H677</accession>
<keyword evidence="3 4" id="KW-0408">Iron</keyword>
<gene>
    <name evidence="6" type="ordered locus">Dacet_0945</name>
</gene>
<dbReference type="AlphaFoldDB" id="D4H677"/>
<dbReference type="InParanoid" id="D4H677"/>
<dbReference type="STRING" id="522772.Dacet_0945"/>
<dbReference type="PaxDb" id="522772-Dacet_0945"/>
<dbReference type="InterPro" id="IPR036909">
    <property type="entry name" value="Cyt_c-like_dom_sf"/>
</dbReference>